<feature type="region of interest" description="Disordered" evidence="1">
    <location>
        <begin position="1"/>
        <end position="20"/>
    </location>
</feature>
<reference evidence="2 3" key="1">
    <citation type="submission" date="2024-06" db="EMBL/GenBank/DDBJ databases">
        <title>The Natural Products Discovery Center: Release of the First 8490 Sequenced Strains for Exploring Actinobacteria Biosynthetic Diversity.</title>
        <authorList>
            <person name="Kalkreuter E."/>
            <person name="Kautsar S.A."/>
            <person name="Yang D."/>
            <person name="Bader C.D."/>
            <person name="Teijaro C.N."/>
            <person name="Fluegel L."/>
            <person name="Davis C.M."/>
            <person name="Simpson J.R."/>
            <person name="Lauterbach L."/>
            <person name="Steele A.D."/>
            <person name="Gui C."/>
            <person name="Meng S."/>
            <person name="Li G."/>
            <person name="Viehrig K."/>
            <person name="Ye F."/>
            <person name="Su P."/>
            <person name="Kiefer A.F."/>
            <person name="Nichols A."/>
            <person name="Cepeda A.J."/>
            <person name="Yan W."/>
            <person name="Fan B."/>
            <person name="Jiang Y."/>
            <person name="Adhikari A."/>
            <person name="Zheng C.-J."/>
            <person name="Schuster L."/>
            <person name="Cowan T.M."/>
            <person name="Smanski M.J."/>
            <person name="Chevrette M.G."/>
            <person name="De Carvalho L.P.S."/>
            <person name="Shen B."/>
        </authorList>
    </citation>
    <scope>NUCLEOTIDE SEQUENCE [LARGE SCALE GENOMIC DNA]</scope>
    <source>
        <strain evidence="2 3">NPDC049344</strain>
    </source>
</reference>
<sequence>MRPRIQAFVADGPLPGQDADEDEIDRRVRQLEAVAAPVTAEEAQALAGCFGPDDCYGVAWTLLHLIETAPGPVPTVPPPGPGADEWHRTLRNRWGSGEFSDDGPAA</sequence>
<evidence type="ECO:0000313" key="2">
    <source>
        <dbReference type="EMBL" id="MEV4684720.1"/>
    </source>
</evidence>
<protein>
    <submittedName>
        <fullName evidence="2">Uncharacterized protein</fullName>
    </submittedName>
</protein>
<gene>
    <name evidence="2" type="ORF">AB0K36_28595</name>
</gene>
<proteinExistence type="predicted"/>
<name>A0ABV3I1K9_9ACTN</name>
<dbReference type="Proteomes" id="UP001552521">
    <property type="component" value="Unassembled WGS sequence"/>
</dbReference>
<comment type="caution">
    <text evidence="2">The sequence shown here is derived from an EMBL/GenBank/DDBJ whole genome shotgun (WGS) entry which is preliminary data.</text>
</comment>
<accession>A0ABV3I1K9</accession>
<evidence type="ECO:0000313" key="3">
    <source>
        <dbReference type="Proteomes" id="UP001552521"/>
    </source>
</evidence>
<dbReference type="RefSeq" id="WP_364599835.1">
    <property type="nucleotide sequence ID" value="NZ_JBFAQK010000058.1"/>
</dbReference>
<dbReference type="EMBL" id="JBFAQK010000058">
    <property type="protein sequence ID" value="MEV4684720.1"/>
    <property type="molecule type" value="Genomic_DNA"/>
</dbReference>
<organism evidence="2 3">
    <name type="scientific">Streptomyces kurssanovii</name>
    <dbReference type="NCBI Taxonomy" id="67312"/>
    <lineage>
        <taxon>Bacteria</taxon>
        <taxon>Bacillati</taxon>
        <taxon>Actinomycetota</taxon>
        <taxon>Actinomycetes</taxon>
        <taxon>Kitasatosporales</taxon>
        <taxon>Streptomycetaceae</taxon>
        <taxon>Streptomyces</taxon>
    </lineage>
</organism>
<evidence type="ECO:0000256" key="1">
    <source>
        <dbReference type="SAM" id="MobiDB-lite"/>
    </source>
</evidence>
<keyword evidence="3" id="KW-1185">Reference proteome</keyword>